<evidence type="ECO:0000313" key="2">
    <source>
        <dbReference type="Proteomes" id="UP000203073"/>
    </source>
</evidence>
<dbReference type="GeneID" id="29056513"/>
<evidence type="ECO:0000313" key="1">
    <source>
        <dbReference type="EMBL" id="AON97359.1"/>
    </source>
</evidence>
<sequence length="119" mass="13304">MTDRALGRATMRRRPYVAPRSLKPGDRVAITYSIEQFADILRNERRRARRSAAEARELGARLREVTSPDGNDGGTATTYRCRDCGETWTWRNTPDGDRGLAETQALHGGQLYPIGATQP</sequence>
<dbReference type="RefSeq" id="YP_009289875.1">
    <property type="nucleotide sequence ID" value="NC_031099.1"/>
</dbReference>
<protein>
    <submittedName>
        <fullName evidence="1">Uncharacterized protein</fullName>
    </submittedName>
</protein>
<dbReference type="Proteomes" id="UP000203073">
    <property type="component" value="Segment"/>
</dbReference>
<proteinExistence type="predicted"/>
<dbReference type="OrthoDB" id="10878at10239"/>
<dbReference type="EMBL" id="KX557279">
    <property type="protein sequence ID" value="AON97359.1"/>
    <property type="molecule type" value="Genomic_DNA"/>
</dbReference>
<gene>
    <name evidence="1" type="primary">66</name>
    <name evidence="1" type="ORF">SEA_HEDWIG_66</name>
</gene>
<dbReference type="KEGG" id="vg:29056513"/>
<keyword evidence="2" id="KW-1185">Reference proteome</keyword>
<accession>A0A1C9EHU8</accession>
<reference evidence="2" key="1">
    <citation type="submission" date="2016-07" db="EMBL/GenBank/DDBJ databases">
        <authorList>
            <person name="Florea S."/>
            <person name="Webb J.S."/>
            <person name="Jaromczyk J."/>
            <person name="Schardl C.L."/>
        </authorList>
    </citation>
    <scope>NUCLEOTIDE SEQUENCE [LARGE SCALE GENOMIC DNA]</scope>
</reference>
<name>A0A1C9EHU8_9CAUD</name>
<organism evidence="1 2">
    <name type="scientific">Gordonia phage Hedwig</name>
    <dbReference type="NCBI Taxonomy" id="1887648"/>
    <lineage>
        <taxon>Viruses</taxon>
        <taxon>Duplodnaviria</taxon>
        <taxon>Heunggongvirae</taxon>
        <taxon>Uroviricota</taxon>
        <taxon>Caudoviricetes</taxon>
        <taxon>Hedwigvirus</taxon>
        <taxon>Hedwigvirus hedwig</taxon>
    </lineage>
</organism>